<reference evidence="9 11" key="1">
    <citation type="submission" date="2020-05" db="EMBL/GenBank/DDBJ databases">
        <title>Draft Genome Sequences of Sphingomonas sp. Isolated from the International Space Station.</title>
        <authorList>
            <person name="Bijlani S."/>
            <person name="Singh N.K."/>
            <person name="Mason C.E."/>
            <person name="Wang C.C."/>
            <person name="Venkateswaran K."/>
        </authorList>
    </citation>
    <scope>NUCLEOTIDE SEQUENCE [LARGE SCALE GENOMIC DNA]</scope>
    <source>
        <strain evidence="9 11">FKI-L5-BR-P1</strain>
    </source>
</reference>
<dbReference type="Pfam" id="PF00072">
    <property type="entry name" value="Response_reg"/>
    <property type="match status" value="1"/>
</dbReference>
<evidence type="ECO:0000313" key="10">
    <source>
        <dbReference type="EMBL" id="QPT07165.1"/>
    </source>
</evidence>
<dbReference type="Pfam" id="PF25601">
    <property type="entry name" value="AAA_lid_14"/>
    <property type="match status" value="1"/>
</dbReference>
<dbReference type="CDD" id="cd00156">
    <property type="entry name" value="REC"/>
    <property type="match status" value="1"/>
</dbReference>
<feature type="domain" description="Response regulatory" evidence="8">
    <location>
        <begin position="34"/>
        <end position="153"/>
    </location>
</feature>
<dbReference type="Gene3D" id="3.40.50.2300">
    <property type="match status" value="1"/>
</dbReference>
<dbReference type="Proteomes" id="UP000594836">
    <property type="component" value="Chromosome"/>
</dbReference>
<evidence type="ECO:0000313" key="11">
    <source>
        <dbReference type="Proteomes" id="UP000550136"/>
    </source>
</evidence>
<dbReference type="Pfam" id="PF00158">
    <property type="entry name" value="Sigma54_activat"/>
    <property type="match status" value="1"/>
</dbReference>
<dbReference type="GO" id="GO:0006355">
    <property type="term" value="P:regulation of DNA-templated transcription"/>
    <property type="evidence" value="ECO:0007669"/>
    <property type="project" value="InterPro"/>
</dbReference>
<keyword evidence="4" id="KW-0805">Transcription regulation</keyword>
<evidence type="ECO:0000259" key="7">
    <source>
        <dbReference type="PROSITE" id="PS50045"/>
    </source>
</evidence>
<dbReference type="PANTHER" id="PTHR32071">
    <property type="entry name" value="TRANSCRIPTIONAL REGULATORY PROTEIN"/>
    <property type="match status" value="1"/>
</dbReference>
<dbReference type="InterPro" id="IPR002078">
    <property type="entry name" value="Sigma_54_int"/>
</dbReference>
<dbReference type="OrthoDB" id="9154941at2"/>
<keyword evidence="6" id="KW-0597">Phosphoprotein</keyword>
<dbReference type="EMBL" id="CP065713">
    <property type="protein sequence ID" value="QPT07165.1"/>
    <property type="molecule type" value="Genomic_DNA"/>
</dbReference>
<dbReference type="InterPro" id="IPR001789">
    <property type="entry name" value="Sig_transdc_resp-reg_receiver"/>
</dbReference>
<dbReference type="InterPro" id="IPR009057">
    <property type="entry name" value="Homeodomain-like_sf"/>
</dbReference>
<evidence type="ECO:0000256" key="3">
    <source>
        <dbReference type="ARBA" id="ARBA00023012"/>
    </source>
</evidence>
<evidence type="ECO:0000313" key="12">
    <source>
        <dbReference type="Proteomes" id="UP000594836"/>
    </source>
</evidence>
<evidence type="ECO:0000256" key="5">
    <source>
        <dbReference type="ARBA" id="ARBA00023163"/>
    </source>
</evidence>
<dbReference type="InterPro" id="IPR058031">
    <property type="entry name" value="AAA_lid_NorR"/>
</dbReference>
<dbReference type="Pfam" id="PF02954">
    <property type="entry name" value="HTH_8"/>
    <property type="match status" value="1"/>
</dbReference>
<name>A0A411LN34_SPHPI</name>
<dbReference type="InterPro" id="IPR011006">
    <property type="entry name" value="CheY-like_superfamily"/>
</dbReference>
<keyword evidence="3" id="KW-0902">Two-component regulatory system</keyword>
<dbReference type="SUPFAM" id="SSF46689">
    <property type="entry name" value="Homeodomain-like"/>
    <property type="match status" value="1"/>
</dbReference>
<evidence type="ECO:0000256" key="2">
    <source>
        <dbReference type="ARBA" id="ARBA00022840"/>
    </source>
</evidence>
<evidence type="ECO:0000313" key="9">
    <source>
        <dbReference type="EMBL" id="NNG59735.1"/>
    </source>
</evidence>
<dbReference type="Gene3D" id="3.40.50.300">
    <property type="entry name" value="P-loop containing nucleotide triphosphate hydrolases"/>
    <property type="match status" value="1"/>
</dbReference>
<keyword evidence="1" id="KW-0547">Nucleotide-binding</keyword>
<dbReference type="GO" id="GO:0000160">
    <property type="term" value="P:phosphorelay signal transduction system"/>
    <property type="evidence" value="ECO:0007669"/>
    <property type="project" value="UniProtKB-KW"/>
</dbReference>
<feature type="modified residue" description="4-aspartylphosphate" evidence="6">
    <location>
        <position position="83"/>
    </location>
</feature>
<dbReference type="InterPro" id="IPR027417">
    <property type="entry name" value="P-loop_NTPase"/>
</dbReference>
<dbReference type="GO" id="GO:0043565">
    <property type="term" value="F:sequence-specific DNA binding"/>
    <property type="evidence" value="ECO:0007669"/>
    <property type="project" value="InterPro"/>
</dbReference>
<dbReference type="SUPFAM" id="SSF52172">
    <property type="entry name" value="CheY-like"/>
    <property type="match status" value="1"/>
</dbReference>
<dbReference type="PANTHER" id="PTHR32071:SF57">
    <property type="entry name" value="C4-DICARBOXYLATE TRANSPORT TRANSCRIPTIONAL REGULATORY PROTEIN DCTD"/>
    <property type="match status" value="1"/>
</dbReference>
<dbReference type="EMBL" id="JABEOU010000064">
    <property type="protein sequence ID" value="NNG59735.1"/>
    <property type="molecule type" value="Genomic_DNA"/>
</dbReference>
<keyword evidence="5" id="KW-0804">Transcription</keyword>
<dbReference type="GO" id="GO:0005524">
    <property type="term" value="F:ATP binding"/>
    <property type="evidence" value="ECO:0007669"/>
    <property type="project" value="UniProtKB-KW"/>
</dbReference>
<dbReference type="PRINTS" id="PR01590">
    <property type="entry name" value="HTHFIS"/>
</dbReference>
<feature type="domain" description="Sigma-54 factor interaction" evidence="7">
    <location>
        <begin position="153"/>
        <end position="359"/>
    </location>
</feature>
<dbReference type="Gene3D" id="1.10.8.60">
    <property type="match status" value="1"/>
</dbReference>
<evidence type="ECO:0000256" key="6">
    <source>
        <dbReference type="PROSITE-ProRule" id="PRU00169"/>
    </source>
</evidence>
<proteinExistence type="predicted"/>
<dbReference type="Gene3D" id="1.10.10.60">
    <property type="entry name" value="Homeodomain-like"/>
    <property type="match status" value="1"/>
</dbReference>
<accession>A0A411LN34</accession>
<dbReference type="PROSITE" id="PS50045">
    <property type="entry name" value="SIGMA54_INTERACT_4"/>
    <property type="match status" value="1"/>
</dbReference>
<dbReference type="Proteomes" id="UP000550136">
    <property type="component" value="Unassembled WGS sequence"/>
</dbReference>
<dbReference type="PROSITE" id="PS50110">
    <property type="entry name" value="RESPONSE_REGULATORY"/>
    <property type="match status" value="1"/>
</dbReference>
<evidence type="ECO:0000256" key="1">
    <source>
        <dbReference type="ARBA" id="ARBA00022741"/>
    </source>
</evidence>
<dbReference type="InterPro" id="IPR002197">
    <property type="entry name" value="HTH_Fis"/>
</dbReference>
<dbReference type="SUPFAM" id="SSF52540">
    <property type="entry name" value="P-loop containing nucleoside triphosphate hydrolases"/>
    <property type="match status" value="1"/>
</dbReference>
<protein>
    <submittedName>
        <fullName evidence="9">Sigma-54-dependent Fis family transcriptional regulator</fullName>
    </submittedName>
</protein>
<reference evidence="10 12" key="2">
    <citation type="submission" date="2020-12" db="EMBL/GenBank/DDBJ databases">
        <title>FDA dAtabase for Regulatory Grade micrObial Sequences (FDA-ARGOS): Supporting development and validation of Infectious Disease Dx tests.</title>
        <authorList>
            <person name="Sproer C."/>
            <person name="Gronow S."/>
            <person name="Severitt S."/>
            <person name="Schroder I."/>
            <person name="Tallon L."/>
            <person name="Sadzewicz L."/>
            <person name="Zhao X."/>
            <person name="Boylan J."/>
            <person name="Ott S."/>
            <person name="Bowen H."/>
            <person name="Vavikolanu K."/>
            <person name="Mehta A."/>
            <person name="Aluvathingal J."/>
            <person name="Nadendla S."/>
            <person name="Lowell S."/>
            <person name="Myers T."/>
            <person name="Yan Y."/>
            <person name="Sichtig H."/>
        </authorList>
    </citation>
    <scope>NUCLEOTIDE SEQUENCE [LARGE SCALE GENOMIC DNA]</scope>
    <source>
        <strain evidence="10 12">FDAARGOS_881</strain>
    </source>
</reference>
<sequence>MTKDNFPCLPNHGATVADTLSGTGQSQAPSTGWDVLLVEDDPVVARTTEILFRLARHRLDIAGDPDAAFSMLARRPYDLILLDMNFTPGRSSGDEGLACIGRIMADDPGARVIVITAHSGIRIAVAAMQAGARDFLMKPWRKDELLGKCAAVMAKAAEPIAAPVRVAAGGSGGILGESAAIREVRALVRRVGPTVANVCVTGRSGSGRTLVAHALHAVSMDGGGTLPRIDLRDPEQWELLNDVSGTVLLRHPDRLDAVTQARLLDRLTPGLRCISIADGLAPLSAPLHRRLCTIDIAVPPLAARRDDAVILARHFAALAGETYGHMQVRITPAAEAIIAVTDWPDEVRGLAAAIERAVLLSDDGVVDAAAIRPAGGASARPDDGPVFGLDDAEKLMIEAALKEHRHNISRAATALGISRGTLYRRMAQHGL</sequence>
<dbReference type="SMART" id="SM00448">
    <property type="entry name" value="REC"/>
    <property type="match status" value="1"/>
</dbReference>
<organism evidence="9 11">
    <name type="scientific">Sphingomonas paucimobilis</name>
    <name type="common">Pseudomonas paucimobilis</name>
    <dbReference type="NCBI Taxonomy" id="13689"/>
    <lineage>
        <taxon>Bacteria</taxon>
        <taxon>Pseudomonadati</taxon>
        <taxon>Pseudomonadota</taxon>
        <taxon>Alphaproteobacteria</taxon>
        <taxon>Sphingomonadales</taxon>
        <taxon>Sphingomonadaceae</taxon>
        <taxon>Sphingomonas</taxon>
    </lineage>
</organism>
<gene>
    <name evidence="9" type="ORF">HKX06_20535</name>
    <name evidence="10" type="ORF">I6G38_09690</name>
</gene>
<keyword evidence="2" id="KW-0067">ATP-binding</keyword>
<dbReference type="AlphaFoldDB" id="A0A411LN34"/>
<evidence type="ECO:0000256" key="4">
    <source>
        <dbReference type="ARBA" id="ARBA00023015"/>
    </source>
</evidence>
<evidence type="ECO:0000259" key="8">
    <source>
        <dbReference type="PROSITE" id="PS50110"/>
    </source>
</evidence>